<evidence type="ECO:0000313" key="3">
    <source>
        <dbReference type="Proteomes" id="UP000011131"/>
    </source>
</evidence>
<proteinExistence type="predicted"/>
<feature type="domain" description="Beta-ketoacyl synthase-like N-terminal" evidence="1">
    <location>
        <begin position="142"/>
        <end position="206"/>
    </location>
</feature>
<gene>
    <name evidence="2" type="ordered locus">MYSTI_02688</name>
</gene>
<dbReference type="eggNOG" id="COG0304">
    <property type="taxonomic scope" value="Bacteria"/>
</dbReference>
<protein>
    <recommendedName>
        <fullName evidence="1">Beta-ketoacyl synthase-like N-terminal domain-containing protein</fullName>
    </recommendedName>
</protein>
<sequence length="373" mass="40279">MAGLADILAAGMMTPVGLSAETTAAAVRAGISRIRESDIQDKRFRSLRAGFLAEELLPPLTSDPRLPRTGLTARHRRMLRLATRALLQVIPDGEPAPLFLALPEPMRPTEAPIGDTFLAHLEVQLGREFDLRQSQVFQQGRAGGMVALASACQALRGGRISTALVGGVDTYLDLRRLTGLDQEERLLVDRATEGFLPGEGAAFLLLGAPGEARRQQRAPLAHILGVGTGTEEGHRYSDLPYRGDGLSQAFRQLFASDASSTPRIRHVYGSFNGEHFWAKEWGVSYVRHGRRFAEPLRVDHPVEFMGDTGAALGPLMSGLAAMGLAKGYHQGPILVWSSSDREARGAVLLGSRQEPGPTRAAILARSPHPTEHA</sequence>
<dbReference type="EMBL" id="CP004025">
    <property type="protein sequence ID" value="AGC44004.1"/>
    <property type="molecule type" value="Genomic_DNA"/>
</dbReference>
<dbReference type="STRING" id="1278073.MYSTI_02688"/>
<dbReference type="HOGENOM" id="CLU_063022_0_0_7"/>
<dbReference type="InterPro" id="IPR014030">
    <property type="entry name" value="Ketoacyl_synth_N"/>
</dbReference>
<dbReference type="Gene3D" id="3.40.47.10">
    <property type="match status" value="1"/>
</dbReference>
<dbReference type="KEGG" id="msd:MYSTI_02688"/>
<dbReference type="InterPro" id="IPR016039">
    <property type="entry name" value="Thiolase-like"/>
</dbReference>
<dbReference type="PATRIC" id="fig|1278073.3.peg.2737"/>
<reference evidence="2 3" key="1">
    <citation type="journal article" date="2013" name="Genome Announc.">
        <title>Complete genome sequence of Myxococcus stipitatus strain DSM 14675, a fruiting myxobacterium.</title>
        <authorList>
            <person name="Huntley S."/>
            <person name="Kneip S."/>
            <person name="Treuner-Lange A."/>
            <person name="Sogaard-Andersen L."/>
        </authorList>
    </citation>
    <scope>NUCLEOTIDE SEQUENCE [LARGE SCALE GENOMIC DNA]</scope>
    <source>
        <strain evidence="3">DSM 14675 / JCM 12634 / Mx s8</strain>
    </source>
</reference>
<dbReference type="SUPFAM" id="SSF53901">
    <property type="entry name" value="Thiolase-like"/>
    <property type="match status" value="2"/>
</dbReference>
<evidence type="ECO:0000313" key="2">
    <source>
        <dbReference type="EMBL" id="AGC44004.1"/>
    </source>
</evidence>
<dbReference type="RefSeq" id="WP_015348265.1">
    <property type="nucleotide sequence ID" value="NC_020126.1"/>
</dbReference>
<dbReference type="Proteomes" id="UP000011131">
    <property type="component" value="Chromosome"/>
</dbReference>
<dbReference type="GO" id="GO:0016746">
    <property type="term" value="F:acyltransferase activity"/>
    <property type="evidence" value="ECO:0007669"/>
    <property type="project" value="InterPro"/>
</dbReference>
<dbReference type="Pfam" id="PF00109">
    <property type="entry name" value="ketoacyl-synt"/>
    <property type="match status" value="1"/>
</dbReference>
<dbReference type="AlphaFoldDB" id="L7UC19"/>
<keyword evidence="3" id="KW-1185">Reference proteome</keyword>
<evidence type="ECO:0000259" key="1">
    <source>
        <dbReference type="Pfam" id="PF00109"/>
    </source>
</evidence>
<organism evidence="2 3">
    <name type="scientific">Myxococcus stipitatus (strain DSM 14675 / JCM 12634 / Mx s8)</name>
    <dbReference type="NCBI Taxonomy" id="1278073"/>
    <lineage>
        <taxon>Bacteria</taxon>
        <taxon>Pseudomonadati</taxon>
        <taxon>Myxococcota</taxon>
        <taxon>Myxococcia</taxon>
        <taxon>Myxococcales</taxon>
        <taxon>Cystobacterineae</taxon>
        <taxon>Myxococcaceae</taxon>
        <taxon>Myxococcus</taxon>
    </lineage>
</organism>
<accession>L7UC19</accession>
<name>L7UC19_MYXSD</name>